<dbReference type="PANTHER" id="PTHR42930">
    <property type="entry name" value="PHOSPHATE-SPECIFIC TRANSPORT SYSTEM ACCESSORY PROTEIN PHOU"/>
    <property type="match status" value="1"/>
</dbReference>
<dbReference type="AlphaFoldDB" id="A0A1N7MWA8"/>
<evidence type="ECO:0000256" key="3">
    <source>
        <dbReference type="ARBA" id="ARBA00011738"/>
    </source>
</evidence>
<organism evidence="11 12">
    <name type="scientific">Insolitispirillum peregrinum</name>
    <dbReference type="NCBI Taxonomy" id="80876"/>
    <lineage>
        <taxon>Bacteria</taxon>
        <taxon>Pseudomonadati</taxon>
        <taxon>Pseudomonadota</taxon>
        <taxon>Alphaproteobacteria</taxon>
        <taxon>Rhodospirillales</taxon>
        <taxon>Novispirillaceae</taxon>
        <taxon>Insolitispirillum</taxon>
    </lineage>
</organism>
<evidence type="ECO:0000256" key="8">
    <source>
        <dbReference type="PIRNR" id="PIRNR003107"/>
    </source>
</evidence>
<evidence type="ECO:0000256" key="9">
    <source>
        <dbReference type="SAM" id="MobiDB-lite"/>
    </source>
</evidence>
<dbReference type="Pfam" id="PF01895">
    <property type="entry name" value="PhoU"/>
    <property type="match status" value="2"/>
</dbReference>
<dbReference type="Proteomes" id="UP000185678">
    <property type="component" value="Unassembled WGS sequence"/>
</dbReference>
<dbReference type="PANTHER" id="PTHR42930:SF3">
    <property type="entry name" value="PHOSPHATE-SPECIFIC TRANSPORT SYSTEM ACCESSORY PROTEIN PHOU"/>
    <property type="match status" value="1"/>
</dbReference>
<protein>
    <recommendedName>
        <fullName evidence="8">Phosphate-specific transport system accessory protein PhoU</fullName>
    </recommendedName>
</protein>
<dbReference type="InterPro" id="IPR028366">
    <property type="entry name" value="PhoU"/>
</dbReference>
<dbReference type="InterPro" id="IPR026022">
    <property type="entry name" value="PhoU_dom"/>
</dbReference>
<evidence type="ECO:0000313" key="12">
    <source>
        <dbReference type="Proteomes" id="UP000185678"/>
    </source>
</evidence>
<comment type="function">
    <text evidence="7 8">Plays a role in the regulation of phosphate uptake.</text>
</comment>
<comment type="subunit">
    <text evidence="3 8">Homodimer.</text>
</comment>
<keyword evidence="5 8" id="KW-0963">Cytoplasm</keyword>
<keyword evidence="4 8" id="KW-0813">Transport</keyword>
<dbReference type="GO" id="GO:0045936">
    <property type="term" value="P:negative regulation of phosphate metabolic process"/>
    <property type="evidence" value="ECO:0007669"/>
    <property type="project" value="InterPro"/>
</dbReference>
<dbReference type="FunFam" id="1.20.58.220:FF:000004">
    <property type="entry name" value="Phosphate-specific transport system accessory protein PhoU"/>
    <property type="match status" value="1"/>
</dbReference>
<evidence type="ECO:0000256" key="5">
    <source>
        <dbReference type="ARBA" id="ARBA00022490"/>
    </source>
</evidence>
<evidence type="ECO:0000256" key="2">
    <source>
        <dbReference type="ARBA" id="ARBA00008107"/>
    </source>
</evidence>
<dbReference type="GO" id="GO:0030643">
    <property type="term" value="P:intracellular phosphate ion homeostasis"/>
    <property type="evidence" value="ECO:0007669"/>
    <property type="project" value="InterPro"/>
</dbReference>
<proteinExistence type="inferred from homology"/>
<dbReference type="NCBIfam" id="TIGR02135">
    <property type="entry name" value="phoU_full"/>
    <property type="match status" value="1"/>
</dbReference>
<feature type="domain" description="PhoU" evidence="10">
    <location>
        <begin position="127"/>
        <end position="210"/>
    </location>
</feature>
<dbReference type="PIRSF" id="PIRSF003107">
    <property type="entry name" value="PhoU"/>
    <property type="match status" value="1"/>
</dbReference>
<comment type="similarity">
    <text evidence="2 8">Belongs to the PhoU family.</text>
</comment>
<dbReference type="STRING" id="80876.SAMN05421779_104391"/>
<dbReference type="GO" id="GO:0006817">
    <property type="term" value="P:phosphate ion transport"/>
    <property type="evidence" value="ECO:0007669"/>
    <property type="project" value="UniProtKB-KW"/>
</dbReference>
<dbReference type="OrthoDB" id="9814256at2"/>
<feature type="region of interest" description="Disordered" evidence="9">
    <location>
        <begin position="223"/>
        <end position="248"/>
    </location>
</feature>
<accession>A0A1N7MWA8</accession>
<evidence type="ECO:0000256" key="1">
    <source>
        <dbReference type="ARBA" id="ARBA00004496"/>
    </source>
</evidence>
<comment type="subcellular location">
    <subcellularLocation>
        <location evidence="1 8">Cytoplasm</location>
    </subcellularLocation>
</comment>
<evidence type="ECO:0000259" key="10">
    <source>
        <dbReference type="Pfam" id="PF01895"/>
    </source>
</evidence>
<keyword evidence="12" id="KW-1185">Reference proteome</keyword>
<evidence type="ECO:0000256" key="4">
    <source>
        <dbReference type="ARBA" id="ARBA00022448"/>
    </source>
</evidence>
<dbReference type="EMBL" id="FTOA01000004">
    <property type="protein sequence ID" value="SIS90221.1"/>
    <property type="molecule type" value="Genomic_DNA"/>
</dbReference>
<reference evidence="11 12" key="1">
    <citation type="submission" date="2017-01" db="EMBL/GenBank/DDBJ databases">
        <authorList>
            <person name="Mah S.A."/>
            <person name="Swanson W.J."/>
            <person name="Moy G.W."/>
            <person name="Vacquier V.D."/>
        </authorList>
    </citation>
    <scope>NUCLEOTIDE SEQUENCE [LARGE SCALE GENOMIC DNA]</scope>
    <source>
        <strain evidence="11 12">DSM 11589</strain>
    </source>
</reference>
<dbReference type="RefSeq" id="WP_139332895.1">
    <property type="nucleotide sequence ID" value="NZ_FTOA01000004.1"/>
</dbReference>
<evidence type="ECO:0000313" key="11">
    <source>
        <dbReference type="EMBL" id="SIS90221.1"/>
    </source>
</evidence>
<dbReference type="Gene3D" id="1.20.58.220">
    <property type="entry name" value="Phosphate transport system protein phou homolog 2, domain 2"/>
    <property type="match status" value="1"/>
</dbReference>
<dbReference type="GO" id="GO:0005737">
    <property type="term" value="C:cytoplasm"/>
    <property type="evidence" value="ECO:0007669"/>
    <property type="project" value="UniProtKB-SubCell"/>
</dbReference>
<evidence type="ECO:0000256" key="7">
    <source>
        <dbReference type="ARBA" id="ARBA00056181"/>
    </source>
</evidence>
<dbReference type="SUPFAM" id="SSF109755">
    <property type="entry name" value="PhoU-like"/>
    <property type="match status" value="1"/>
</dbReference>
<gene>
    <name evidence="11" type="ORF">SAMN05421779_104391</name>
</gene>
<feature type="domain" description="PhoU" evidence="10">
    <location>
        <begin position="24"/>
        <end position="111"/>
    </location>
</feature>
<evidence type="ECO:0000256" key="6">
    <source>
        <dbReference type="ARBA" id="ARBA00022592"/>
    </source>
</evidence>
<keyword evidence="6 8" id="KW-0592">Phosphate transport</keyword>
<name>A0A1N7MWA8_9PROT</name>
<dbReference type="InterPro" id="IPR038078">
    <property type="entry name" value="PhoU-like_sf"/>
</dbReference>
<sequence length="248" mass="27675">MPVYPTHTMKAFDDELDRLNQTLGRMGGLAETQLGTAVQAMLTRDEALAAQVISGDDQVDGAEDHINEQVVRLLALRQPVADDLRLVMSALRVASALERIADHATSTAHRVAVLNQAPMVPAVKSVARLGWLVRDLLKEALDAFMSRDADRALKVWERDEEVDDLYSSLFRELLTYMMEDPRHIAPCTHLQFIAKNLERVGDHATNLAEATWFVVHGTPLSANRPKKDMSSYTMAEPRHLSPQDQSPE</sequence>